<organism evidence="2 3">
    <name type="scientific">Asticcacaulis biprosthecium C19</name>
    <dbReference type="NCBI Taxonomy" id="715226"/>
    <lineage>
        <taxon>Bacteria</taxon>
        <taxon>Pseudomonadati</taxon>
        <taxon>Pseudomonadota</taxon>
        <taxon>Alphaproteobacteria</taxon>
        <taxon>Caulobacterales</taxon>
        <taxon>Caulobacteraceae</taxon>
        <taxon>Asticcacaulis</taxon>
    </lineage>
</organism>
<evidence type="ECO:0000256" key="1">
    <source>
        <dbReference type="SAM" id="SignalP"/>
    </source>
</evidence>
<gene>
    <name evidence="2" type="ORF">ABI_20710</name>
</gene>
<keyword evidence="3" id="KW-1185">Reference proteome</keyword>
<sequence>MTMGHMILTAVAAAVLAACAPVSGTAEGIADARNSRLEESDRDRLRGDADTVAEILQRGMEAESRGDGDALLAQAQALALMGAKPEEGAPDLARQWAATAKTLGARPATAVAFRGRTLGPGYRSGKVTANGAFRTRQTYNAGQRAEIVLVPVDAEPLSLEVRDDEGEPVCAVAPSTRNLGCRWVPTFTGSNEIEVRNDNPVTVNFYIVLN</sequence>
<dbReference type="HOGENOM" id="CLU_1308035_0_0_5"/>
<dbReference type="EMBL" id="GL883077">
    <property type="protein sequence ID" value="EGF93630.1"/>
    <property type="molecule type" value="Genomic_DNA"/>
</dbReference>
<dbReference type="eggNOG" id="ENOG50343IV">
    <property type="taxonomic scope" value="Bacteria"/>
</dbReference>
<accession>F4QGE9</accession>
<feature type="signal peptide" evidence="1">
    <location>
        <begin position="1"/>
        <end position="20"/>
    </location>
</feature>
<dbReference type="Proteomes" id="UP000006512">
    <property type="component" value="Unassembled WGS sequence"/>
</dbReference>
<protein>
    <recommendedName>
        <fullName evidence="4">Lipoprotein</fullName>
    </recommendedName>
</protein>
<evidence type="ECO:0000313" key="2">
    <source>
        <dbReference type="EMBL" id="EGF93630.1"/>
    </source>
</evidence>
<evidence type="ECO:0000313" key="3">
    <source>
        <dbReference type="Proteomes" id="UP000006512"/>
    </source>
</evidence>
<proteinExistence type="predicted"/>
<evidence type="ECO:0008006" key="4">
    <source>
        <dbReference type="Google" id="ProtNLM"/>
    </source>
</evidence>
<dbReference type="STRING" id="715226.ABI_20710"/>
<reference evidence="3" key="1">
    <citation type="submission" date="2011-03" db="EMBL/GenBank/DDBJ databases">
        <title>Draft genome sequence of Brevundimonas diminuta.</title>
        <authorList>
            <person name="Brown P.J.B."/>
            <person name="Buechlein A."/>
            <person name="Hemmerich C."/>
            <person name="Brun Y.V."/>
        </authorList>
    </citation>
    <scope>NUCLEOTIDE SEQUENCE [LARGE SCALE GENOMIC DNA]</scope>
    <source>
        <strain evidence="3">C19</strain>
    </source>
</reference>
<feature type="chain" id="PRO_5003314066" description="Lipoprotein" evidence="1">
    <location>
        <begin position="21"/>
        <end position="210"/>
    </location>
</feature>
<keyword evidence="1" id="KW-0732">Signal</keyword>
<name>F4QGE9_9CAUL</name>
<dbReference type="AlphaFoldDB" id="F4QGE9"/>